<feature type="compositionally biased region" description="Basic and acidic residues" evidence="1">
    <location>
        <begin position="136"/>
        <end position="160"/>
    </location>
</feature>
<evidence type="ECO:0000256" key="1">
    <source>
        <dbReference type="SAM" id="MobiDB-lite"/>
    </source>
</evidence>
<keyword evidence="3" id="KW-1185">Reference proteome</keyword>
<evidence type="ECO:0000313" key="3">
    <source>
        <dbReference type="Proteomes" id="UP000595691"/>
    </source>
</evidence>
<sequence length="195" mass="21840">MFHLEGPSSARIGQMREGKAEKLPTKCTNRPDTGRKSGETAHQVHESARCGKEKRRNCPPSARIGQIREGKAEKLPTKCTNRPDAGRKSGETAHQVHESARCGKEKLRNCPPSARIDQMREGKAEKLPTKCTNRPDTGRKSGETAHQVHESARYGKEKLRNRPPSARIRQIREGKQDKANTKCTNALHFNQIFIS</sequence>
<feature type="region of interest" description="Disordered" evidence="1">
    <location>
        <begin position="1"/>
        <end position="165"/>
    </location>
</feature>
<reference evidence="2 3" key="1">
    <citation type="submission" date="2020-11" db="EMBL/GenBank/DDBJ databases">
        <title>Taxonomic evaluation of the Bacillus sporothermodurans group of bacteria based on whole genome sequences.</title>
        <authorList>
            <person name="Fiedler G."/>
            <person name="Herbstmann A.-D."/>
            <person name="Doll E."/>
            <person name="Wenning M."/>
            <person name="Brinks E."/>
            <person name="Kabisch J."/>
            <person name="Breitenwieser F."/>
            <person name="Lappann M."/>
            <person name="Boehnlein C."/>
            <person name="Franz C."/>
        </authorList>
    </citation>
    <scope>NUCLEOTIDE SEQUENCE [LARGE SCALE GENOMIC DNA]</scope>
    <source>
        <strain evidence="2 3">JCM 19841</strain>
    </source>
</reference>
<feature type="compositionally biased region" description="Basic and acidic residues" evidence="1">
    <location>
        <begin position="66"/>
        <end position="76"/>
    </location>
</feature>
<evidence type="ECO:0000313" key="2">
    <source>
        <dbReference type="EMBL" id="QQZ09941.1"/>
    </source>
</evidence>
<organism evidence="2 3">
    <name type="scientific">Heyndrickxia vini</name>
    <dbReference type="NCBI Taxonomy" id="1476025"/>
    <lineage>
        <taxon>Bacteria</taxon>
        <taxon>Bacillati</taxon>
        <taxon>Bacillota</taxon>
        <taxon>Bacilli</taxon>
        <taxon>Bacillales</taxon>
        <taxon>Bacillaceae</taxon>
        <taxon>Heyndrickxia</taxon>
    </lineage>
</organism>
<feature type="compositionally biased region" description="Basic and acidic residues" evidence="1">
    <location>
        <begin position="84"/>
        <end position="108"/>
    </location>
</feature>
<feature type="compositionally biased region" description="Basic and acidic residues" evidence="1">
    <location>
        <begin position="117"/>
        <end position="128"/>
    </location>
</feature>
<dbReference type="EMBL" id="CP065425">
    <property type="protein sequence ID" value="QQZ09941.1"/>
    <property type="molecule type" value="Genomic_DNA"/>
</dbReference>
<name>A0ABX7E3W9_9BACI</name>
<feature type="compositionally biased region" description="Basic and acidic residues" evidence="1">
    <location>
        <begin position="14"/>
        <end position="24"/>
    </location>
</feature>
<feature type="compositionally biased region" description="Basic and acidic residues" evidence="1">
    <location>
        <begin position="32"/>
        <end position="51"/>
    </location>
</feature>
<proteinExistence type="predicted"/>
<protein>
    <submittedName>
        <fullName evidence="2">Uncharacterized protein</fullName>
    </submittedName>
</protein>
<gene>
    <name evidence="2" type="ORF">I5776_02910</name>
</gene>
<accession>A0ABX7E3W9</accession>
<dbReference type="RefSeq" id="WP_202778891.1">
    <property type="nucleotide sequence ID" value="NZ_CP065425.1"/>
</dbReference>
<dbReference type="Proteomes" id="UP000595691">
    <property type="component" value="Chromosome"/>
</dbReference>